<gene>
    <name evidence="1" type="ORF">S03H2_39101</name>
</gene>
<name>X1FRR2_9ZZZZ</name>
<reference evidence="1" key="1">
    <citation type="journal article" date="2014" name="Front. Microbiol.">
        <title>High frequency of phylogenetically diverse reductive dehalogenase-homologous genes in deep subseafloor sedimentary metagenomes.</title>
        <authorList>
            <person name="Kawai M."/>
            <person name="Futagami T."/>
            <person name="Toyoda A."/>
            <person name="Takaki Y."/>
            <person name="Nishi S."/>
            <person name="Hori S."/>
            <person name="Arai W."/>
            <person name="Tsubouchi T."/>
            <person name="Morono Y."/>
            <person name="Uchiyama I."/>
            <person name="Ito T."/>
            <person name="Fujiyama A."/>
            <person name="Inagaki F."/>
            <person name="Takami H."/>
        </authorList>
    </citation>
    <scope>NUCLEOTIDE SEQUENCE</scope>
    <source>
        <strain evidence="1">Expedition CK06-06</strain>
    </source>
</reference>
<organism evidence="1">
    <name type="scientific">marine sediment metagenome</name>
    <dbReference type="NCBI Taxonomy" id="412755"/>
    <lineage>
        <taxon>unclassified sequences</taxon>
        <taxon>metagenomes</taxon>
        <taxon>ecological metagenomes</taxon>
    </lineage>
</organism>
<comment type="caution">
    <text evidence="1">The sequence shown here is derived from an EMBL/GenBank/DDBJ whole genome shotgun (WGS) entry which is preliminary data.</text>
</comment>
<proteinExistence type="predicted"/>
<dbReference type="EMBL" id="BARU01024146">
    <property type="protein sequence ID" value="GAH47667.1"/>
    <property type="molecule type" value="Genomic_DNA"/>
</dbReference>
<evidence type="ECO:0000313" key="1">
    <source>
        <dbReference type="EMBL" id="GAH47667.1"/>
    </source>
</evidence>
<feature type="non-terminal residue" evidence="1">
    <location>
        <position position="1"/>
    </location>
</feature>
<accession>X1FRR2</accession>
<protein>
    <submittedName>
        <fullName evidence="1">Uncharacterized protein</fullName>
    </submittedName>
</protein>
<dbReference type="AlphaFoldDB" id="X1FRR2"/>
<sequence length="58" mass="6742">EKLPVLLRGSVHSRLLLQQLLPEEDFDNIFCRIGGKKIFHIRLFAFSQADPRTQYNTA</sequence>